<dbReference type="Pfam" id="PF13336">
    <property type="entry name" value="AcetylCoA_hyd_C"/>
    <property type="match status" value="1"/>
</dbReference>
<evidence type="ECO:0000313" key="4">
    <source>
        <dbReference type="EMBL" id="TFJ85068.1"/>
    </source>
</evidence>
<dbReference type="GO" id="GO:0005739">
    <property type="term" value="C:mitochondrion"/>
    <property type="evidence" value="ECO:0007669"/>
    <property type="project" value="TreeGrafter"/>
</dbReference>
<dbReference type="EMBL" id="SDOX01000016">
    <property type="protein sequence ID" value="TFJ85068.1"/>
    <property type="molecule type" value="Genomic_DNA"/>
</dbReference>
<dbReference type="PANTHER" id="PTHR21432:SF20">
    <property type="entry name" value="ACETYL-COA HYDROLASE"/>
    <property type="match status" value="1"/>
</dbReference>
<dbReference type="InterPro" id="IPR037171">
    <property type="entry name" value="NagB/RpiA_transferase-like"/>
</dbReference>
<dbReference type="Gene3D" id="3.40.1080.20">
    <property type="entry name" value="Acetyl-CoA hydrolase/transferase C-terminal domain"/>
    <property type="match status" value="1"/>
</dbReference>
<evidence type="ECO:0000256" key="2">
    <source>
        <dbReference type="ARBA" id="ARBA00022679"/>
    </source>
</evidence>
<accession>A0A4D9D8U5</accession>
<reference evidence="4 5" key="1">
    <citation type="submission" date="2019-01" db="EMBL/GenBank/DDBJ databases">
        <title>Nuclear Genome Assembly of the Microalgal Biofuel strain Nannochloropsis salina CCMP1776.</title>
        <authorList>
            <person name="Hovde B."/>
        </authorList>
    </citation>
    <scope>NUCLEOTIDE SEQUENCE [LARGE SCALE GENOMIC DNA]</scope>
    <source>
        <strain evidence="4 5">CCMP1776</strain>
    </source>
</reference>
<dbReference type="SUPFAM" id="SSF55811">
    <property type="entry name" value="Nudix"/>
    <property type="match status" value="1"/>
</dbReference>
<dbReference type="InterPro" id="IPR000086">
    <property type="entry name" value="NUDIX_hydrolase_dom"/>
</dbReference>
<feature type="domain" description="Nudix hydrolase" evidence="3">
    <location>
        <begin position="101"/>
        <end position="246"/>
    </location>
</feature>
<dbReference type="InterPro" id="IPR046433">
    <property type="entry name" value="ActCoA_hydro"/>
</dbReference>
<dbReference type="InterPro" id="IPR038460">
    <property type="entry name" value="AcetylCoA_hyd_C_sf"/>
</dbReference>
<dbReference type="Gene3D" id="3.90.79.10">
    <property type="entry name" value="Nucleoside Triphosphate Pyrophosphohydrolase"/>
    <property type="match status" value="1"/>
</dbReference>
<comment type="similarity">
    <text evidence="1">Belongs to the acetyl-CoA hydrolase/transferase family.</text>
</comment>
<dbReference type="CDD" id="cd04692">
    <property type="entry name" value="NUDIX_Hydrolase"/>
    <property type="match status" value="1"/>
</dbReference>
<dbReference type="PANTHER" id="PTHR21432">
    <property type="entry name" value="ACETYL-COA HYDROLASE-RELATED"/>
    <property type="match status" value="1"/>
</dbReference>
<sequence>MRAGRAAGSIRRGTSFFGVVLTMLVGTAILPRVLGFVAGLPRHQVSRVLAANIASAGPRDPKELFELFEPPTAAEIAGAKVERLRPLGRRKARSLVHAEGDWHRAVHIWLTDDHGRLLLQRRSKFKDTFPGRWDVSCGGHIEAGDISFSTAVRELEEELGLEEPVASQVEKLYTLACTNRGVTERHGAFICREFQDFFLLRVGKEHDMTTYRYPPGEVSEIKLMHYKDWEARVAANDVEESDGGLVREDEPHLQRVGKEPVFVESALEAVSDIRSGQRVVIQGAIATPTLLIDAMTEYGKSAGLKGVKVCHLHTEGTAPYVEEECLDIFQTTCFFVGPNMRKPVAEGRAEYVPINLSEIPNLFRRRVLPVDVALVQVSPPDKHGYCSLGTSVDIMRAGVQCAKHVVGHLNERMPRTLGDGLIHISQFDRVFRKDVDIPEHAALSPTPAESAIGKLIAENLVSNGATLQMGIGSIPNAVLARLSSHRDLGVHTEMFSDGILPLVESGVITNAKKKENQGRIVTSFCSGTRRLYDFIDDNPLVRFLDVSYVNNSHIISKQPKMTAINACVEIDITGQVVSDSIGPKIYSGVGGQVDFLKGASLNPEGKPILALPSQTNKGIPRIVPTIKAGAGVVTGRALVHHVVTEHGIACLFGKSLQERARALISIAHPADREELERAAFARFRRM</sequence>
<organism evidence="4 5">
    <name type="scientific">Nannochloropsis salina CCMP1776</name>
    <dbReference type="NCBI Taxonomy" id="1027361"/>
    <lineage>
        <taxon>Eukaryota</taxon>
        <taxon>Sar</taxon>
        <taxon>Stramenopiles</taxon>
        <taxon>Ochrophyta</taxon>
        <taxon>Eustigmatophyceae</taxon>
        <taxon>Eustigmatales</taxon>
        <taxon>Monodopsidaceae</taxon>
        <taxon>Microchloropsis</taxon>
        <taxon>Microchloropsis salina</taxon>
    </lineage>
</organism>
<dbReference type="PROSITE" id="PS51462">
    <property type="entry name" value="NUDIX"/>
    <property type="match status" value="1"/>
</dbReference>
<keyword evidence="2" id="KW-0808">Transferase</keyword>
<evidence type="ECO:0000259" key="3">
    <source>
        <dbReference type="PROSITE" id="PS51462"/>
    </source>
</evidence>
<dbReference type="Pfam" id="PF00293">
    <property type="entry name" value="NUDIX"/>
    <property type="match status" value="1"/>
</dbReference>
<dbReference type="InterPro" id="IPR026888">
    <property type="entry name" value="AcetylCoA_hyd_C"/>
</dbReference>
<dbReference type="GO" id="GO:0006083">
    <property type="term" value="P:acetate metabolic process"/>
    <property type="evidence" value="ECO:0007669"/>
    <property type="project" value="InterPro"/>
</dbReference>
<protein>
    <recommendedName>
        <fullName evidence="3">Nudix hydrolase domain-containing protein</fullName>
    </recommendedName>
</protein>
<dbReference type="GO" id="GO:0008775">
    <property type="term" value="F:acetate CoA-transferase activity"/>
    <property type="evidence" value="ECO:0007669"/>
    <property type="project" value="InterPro"/>
</dbReference>
<gene>
    <name evidence="4" type="ORF">NSK_003492</name>
</gene>
<dbReference type="InterPro" id="IPR015797">
    <property type="entry name" value="NUDIX_hydrolase-like_dom_sf"/>
</dbReference>
<comment type="caution">
    <text evidence="4">The sequence shown here is derived from an EMBL/GenBank/DDBJ whole genome shotgun (WGS) entry which is preliminary data.</text>
</comment>
<dbReference type="OrthoDB" id="10250396at2759"/>
<evidence type="ECO:0000256" key="1">
    <source>
        <dbReference type="ARBA" id="ARBA00009632"/>
    </source>
</evidence>
<evidence type="ECO:0000313" key="5">
    <source>
        <dbReference type="Proteomes" id="UP000355283"/>
    </source>
</evidence>
<proteinExistence type="inferred from homology"/>
<keyword evidence="5" id="KW-1185">Reference proteome</keyword>
<dbReference type="AlphaFoldDB" id="A0A4D9D8U5"/>
<dbReference type="Proteomes" id="UP000355283">
    <property type="component" value="Unassembled WGS sequence"/>
</dbReference>
<dbReference type="SUPFAM" id="SSF100950">
    <property type="entry name" value="NagB/RpiA/CoA transferase-like"/>
    <property type="match status" value="2"/>
</dbReference>
<dbReference type="Gene3D" id="3.30.750.70">
    <property type="entry name" value="4-hydroxybutyrate coenzyme like domains"/>
    <property type="match status" value="1"/>
</dbReference>
<dbReference type="InterPro" id="IPR003702">
    <property type="entry name" value="ActCoA_hydro_N"/>
</dbReference>
<name>A0A4D9D8U5_9STRA</name>
<dbReference type="Gene3D" id="3.40.1080.10">
    <property type="entry name" value="Glutaconate Coenzyme A-transferase"/>
    <property type="match status" value="1"/>
</dbReference>
<dbReference type="Pfam" id="PF02550">
    <property type="entry name" value="AcetylCoA_hydro"/>
    <property type="match status" value="1"/>
</dbReference>